<evidence type="ECO:0000256" key="2">
    <source>
        <dbReference type="ARBA" id="ARBA00010618"/>
    </source>
</evidence>
<comment type="caution">
    <text evidence="11">The sequence shown here is derived from an EMBL/GenBank/DDBJ whole genome shotgun (WGS) entry which is preliminary data.</text>
</comment>
<comment type="subcellular location">
    <subcellularLocation>
        <location evidence="1">Mitochondrion</location>
    </subcellularLocation>
</comment>
<dbReference type="InterPro" id="IPR057264">
    <property type="entry name" value="Ribosomal_uL24_C"/>
</dbReference>
<dbReference type="Proteomes" id="UP001159042">
    <property type="component" value="Unassembled WGS sequence"/>
</dbReference>
<dbReference type="InterPro" id="IPR005825">
    <property type="entry name" value="Ribosomal_uL24_CS"/>
</dbReference>
<name>A0AAV8WCG0_9CUCU</name>
<dbReference type="PANTHER" id="PTHR12903">
    <property type="entry name" value="MITOCHONDRIAL RIBOSOMAL PROTEIN L24"/>
    <property type="match status" value="1"/>
</dbReference>
<comment type="similarity">
    <text evidence="2 9">Belongs to the universal ribosomal protein uL24 family.</text>
</comment>
<keyword evidence="3" id="KW-0809">Transit peptide</keyword>
<evidence type="ECO:0000256" key="6">
    <source>
        <dbReference type="ARBA" id="ARBA00023274"/>
    </source>
</evidence>
<evidence type="ECO:0000256" key="1">
    <source>
        <dbReference type="ARBA" id="ARBA00004173"/>
    </source>
</evidence>
<dbReference type="AlphaFoldDB" id="A0AAV8WCG0"/>
<gene>
    <name evidence="11" type="ORF">NQ315_007071</name>
</gene>
<keyword evidence="6 9" id="KW-0687">Ribonucleoprotein</keyword>
<accession>A0AAV8WCG0</accession>
<dbReference type="InterPro" id="IPR005824">
    <property type="entry name" value="KOW"/>
</dbReference>
<evidence type="ECO:0000256" key="8">
    <source>
        <dbReference type="ARBA" id="ARBA00035357"/>
    </source>
</evidence>
<dbReference type="CDD" id="cd06089">
    <property type="entry name" value="KOW_RPL26"/>
    <property type="match status" value="1"/>
</dbReference>
<keyword evidence="5" id="KW-0496">Mitochondrion</keyword>
<dbReference type="InterPro" id="IPR003256">
    <property type="entry name" value="Ribosomal_uL24"/>
</dbReference>
<evidence type="ECO:0000313" key="12">
    <source>
        <dbReference type="Proteomes" id="UP001159042"/>
    </source>
</evidence>
<evidence type="ECO:0000256" key="3">
    <source>
        <dbReference type="ARBA" id="ARBA00022946"/>
    </source>
</evidence>
<dbReference type="GO" id="GO:0003723">
    <property type="term" value="F:RNA binding"/>
    <property type="evidence" value="ECO:0007669"/>
    <property type="project" value="InterPro"/>
</dbReference>
<dbReference type="GO" id="GO:1990904">
    <property type="term" value="C:ribonucleoprotein complex"/>
    <property type="evidence" value="ECO:0007669"/>
    <property type="project" value="UniProtKB-KW"/>
</dbReference>
<dbReference type="InterPro" id="IPR014722">
    <property type="entry name" value="Rib_uL2_dom2"/>
</dbReference>
<dbReference type="Pfam" id="PF00467">
    <property type="entry name" value="KOW"/>
    <property type="match status" value="1"/>
</dbReference>
<evidence type="ECO:0000313" key="11">
    <source>
        <dbReference type="EMBL" id="KAJ8924279.1"/>
    </source>
</evidence>
<feature type="domain" description="KOW" evidence="10">
    <location>
        <begin position="88"/>
        <end position="115"/>
    </location>
</feature>
<dbReference type="GO" id="GO:0003735">
    <property type="term" value="F:structural constituent of ribosome"/>
    <property type="evidence" value="ECO:0007669"/>
    <property type="project" value="InterPro"/>
</dbReference>
<dbReference type="FunFam" id="2.30.30.30:FF:000032">
    <property type="entry name" value="39S ribosomal protein L24, mitochondrial"/>
    <property type="match status" value="1"/>
</dbReference>
<dbReference type="InterPro" id="IPR008991">
    <property type="entry name" value="Translation_prot_SH3-like_sf"/>
</dbReference>
<evidence type="ECO:0000256" key="4">
    <source>
        <dbReference type="ARBA" id="ARBA00022980"/>
    </source>
</evidence>
<keyword evidence="12" id="KW-1185">Reference proteome</keyword>
<dbReference type="InterPro" id="IPR041988">
    <property type="entry name" value="Ribosomal_uL24_KOW"/>
</dbReference>
<organism evidence="11 12">
    <name type="scientific">Exocentrus adspersus</name>
    <dbReference type="NCBI Taxonomy" id="1586481"/>
    <lineage>
        <taxon>Eukaryota</taxon>
        <taxon>Metazoa</taxon>
        <taxon>Ecdysozoa</taxon>
        <taxon>Arthropoda</taxon>
        <taxon>Hexapoda</taxon>
        <taxon>Insecta</taxon>
        <taxon>Pterygota</taxon>
        <taxon>Neoptera</taxon>
        <taxon>Endopterygota</taxon>
        <taxon>Coleoptera</taxon>
        <taxon>Polyphaga</taxon>
        <taxon>Cucujiformia</taxon>
        <taxon>Chrysomeloidea</taxon>
        <taxon>Cerambycidae</taxon>
        <taxon>Lamiinae</taxon>
        <taxon>Acanthocinini</taxon>
        <taxon>Exocentrus</taxon>
    </lineage>
</organism>
<proteinExistence type="inferred from homology"/>
<evidence type="ECO:0000256" key="9">
    <source>
        <dbReference type="RuleBase" id="RU003477"/>
    </source>
</evidence>
<dbReference type="PROSITE" id="PS01108">
    <property type="entry name" value="RIBOSOMAL_L24"/>
    <property type="match status" value="1"/>
</dbReference>
<evidence type="ECO:0000259" key="10">
    <source>
        <dbReference type="SMART" id="SM00739"/>
    </source>
</evidence>
<evidence type="ECO:0000256" key="7">
    <source>
        <dbReference type="ARBA" id="ARBA00035283"/>
    </source>
</evidence>
<evidence type="ECO:0000256" key="5">
    <source>
        <dbReference type="ARBA" id="ARBA00023128"/>
    </source>
</evidence>
<dbReference type="GO" id="GO:0006412">
    <property type="term" value="P:translation"/>
    <property type="evidence" value="ECO:0007669"/>
    <property type="project" value="InterPro"/>
</dbReference>
<keyword evidence="4 9" id="KW-0689">Ribosomal protein</keyword>
<dbReference type="Pfam" id="PF17136">
    <property type="entry name" value="ribosomal_L24"/>
    <property type="match status" value="1"/>
</dbReference>
<dbReference type="NCBIfam" id="TIGR01079">
    <property type="entry name" value="rplX_bact"/>
    <property type="match status" value="1"/>
</dbReference>
<dbReference type="SUPFAM" id="SSF50104">
    <property type="entry name" value="Translation proteins SH3-like domain"/>
    <property type="match status" value="1"/>
</dbReference>
<dbReference type="SMART" id="SM00739">
    <property type="entry name" value="KOW"/>
    <property type="match status" value="1"/>
</dbReference>
<dbReference type="Gene3D" id="2.30.30.30">
    <property type="match status" value="1"/>
</dbReference>
<sequence>MRITNFLFDKVGKWSKQFSNLPDRYIKRAMEQVYWRNPKGIQYKPNAVVKRKKYHFSVHRPWTGEFRQENSPGRLHPKVFVEPIKEWSFFRGDRVEILVGKDKGKQGIIKQIFQERNWVIVEGLNCKLKQIGDDKEFSGVYIQEEKPLLVTTDVKLVDPSDLTATTIEWRFTEDGDKVRVSTRTGRIIPIPASVEETIDYKTKATYLEQPKDTKADAVTEITFEPKLATFEMDIMEKMGIKDDRVPPKSFWY</sequence>
<protein>
    <recommendedName>
        <fullName evidence="7">Large ribosomal subunit protein uL24m</fullName>
    </recommendedName>
    <alternativeName>
        <fullName evidence="8">39S ribosomal protein L24, mitochondrial</fullName>
    </alternativeName>
</protein>
<dbReference type="EMBL" id="JANEYG010000003">
    <property type="protein sequence ID" value="KAJ8924279.1"/>
    <property type="molecule type" value="Genomic_DNA"/>
</dbReference>
<reference evidence="11 12" key="1">
    <citation type="journal article" date="2023" name="Insect Mol. Biol.">
        <title>Genome sequencing provides insights into the evolution of gene families encoding plant cell wall-degrading enzymes in longhorned beetles.</title>
        <authorList>
            <person name="Shin N.R."/>
            <person name="Okamura Y."/>
            <person name="Kirsch R."/>
            <person name="Pauchet Y."/>
        </authorList>
    </citation>
    <scope>NUCLEOTIDE SEQUENCE [LARGE SCALE GENOMIC DNA]</scope>
    <source>
        <strain evidence="11">EAD_L_NR</strain>
    </source>
</reference>
<dbReference type="GO" id="GO:0005739">
    <property type="term" value="C:mitochondrion"/>
    <property type="evidence" value="ECO:0007669"/>
    <property type="project" value="UniProtKB-SubCell"/>
</dbReference>
<dbReference type="GO" id="GO:0005840">
    <property type="term" value="C:ribosome"/>
    <property type="evidence" value="ECO:0007669"/>
    <property type="project" value="UniProtKB-KW"/>
</dbReference>